<feature type="non-terminal residue" evidence="2">
    <location>
        <position position="1"/>
    </location>
</feature>
<accession>A0A6J4I3H3</accession>
<name>A0A6J4I3H3_9ACTN</name>
<feature type="region of interest" description="Disordered" evidence="1">
    <location>
        <begin position="183"/>
        <end position="278"/>
    </location>
</feature>
<feature type="non-terminal residue" evidence="2">
    <location>
        <position position="278"/>
    </location>
</feature>
<proteinExistence type="predicted"/>
<feature type="compositionally biased region" description="Low complexity" evidence="1">
    <location>
        <begin position="183"/>
        <end position="197"/>
    </location>
</feature>
<feature type="compositionally biased region" description="Basic and acidic residues" evidence="1">
    <location>
        <begin position="263"/>
        <end position="278"/>
    </location>
</feature>
<evidence type="ECO:0000256" key="1">
    <source>
        <dbReference type="SAM" id="MobiDB-lite"/>
    </source>
</evidence>
<evidence type="ECO:0000313" key="2">
    <source>
        <dbReference type="EMBL" id="CAA9241574.1"/>
    </source>
</evidence>
<reference evidence="2" key="1">
    <citation type="submission" date="2020-02" db="EMBL/GenBank/DDBJ databases">
        <authorList>
            <person name="Meier V. D."/>
        </authorList>
    </citation>
    <scope>NUCLEOTIDE SEQUENCE</scope>
    <source>
        <strain evidence="2">AVDCRST_MAG52</strain>
    </source>
</reference>
<sequence>SPLRRRAASASSAAGPDRPRAGRAGRRPGAGGALAALGGPADDGVHGRQPGRLDPAVGAGRAHLPQLPGRGDRARGRRAPLPRGCLRVGRAVGARAGAPARRGGPVGVDDPAADGQEPVPQPGAQRLAQGARGPAVDGARRLRRRPPDARAVRQLRAVRPDALRRVRGRLVLLRLPAGGAVRRRGSAAGRAAALPRARPARARRRDGLRGGGRPGLAVPLARDQRAEPGARPPRPARLPAGRGRRHRGARLRAGALGRRLHDRSRGGHRADRRGGHRL</sequence>
<feature type="compositionally biased region" description="Low complexity" evidence="1">
    <location>
        <begin position="33"/>
        <end position="42"/>
    </location>
</feature>
<gene>
    <name evidence="2" type="ORF">AVDCRST_MAG52-1638</name>
</gene>
<feature type="compositionally biased region" description="Low complexity" evidence="1">
    <location>
        <begin position="94"/>
        <end position="103"/>
    </location>
</feature>
<organism evidence="2">
    <name type="scientific">uncultured Blastococcus sp</name>
    <dbReference type="NCBI Taxonomy" id="217144"/>
    <lineage>
        <taxon>Bacteria</taxon>
        <taxon>Bacillati</taxon>
        <taxon>Actinomycetota</taxon>
        <taxon>Actinomycetes</taxon>
        <taxon>Geodermatophilales</taxon>
        <taxon>Geodermatophilaceae</taxon>
        <taxon>Blastococcus</taxon>
        <taxon>environmental samples</taxon>
    </lineage>
</organism>
<protein>
    <submittedName>
        <fullName evidence="2">Uncharacterized protein</fullName>
    </submittedName>
</protein>
<feature type="region of interest" description="Disordered" evidence="1">
    <location>
        <begin position="94"/>
        <end position="150"/>
    </location>
</feature>
<feature type="region of interest" description="Disordered" evidence="1">
    <location>
        <begin position="1"/>
        <end position="82"/>
    </location>
</feature>
<dbReference type="EMBL" id="CADCTN010000114">
    <property type="protein sequence ID" value="CAA9241574.1"/>
    <property type="molecule type" value="Genomic_DNA"/>
</dbReference>
<dbReference type="AlphaFoldDB" id="A0A6J4I3H3"/>